<sequence length="202" mass="22487">MSAQQIMDTTEFKRCREFHGHVCPGLSMGFKAAGAALERLKANRSEDEEIVAIVENNSCYADAVQVLTGCTFGKGNFIYEDHGKMALTLLSRKTGQGVRVALRPGAFAPDEEHLALLRKVMSGNADEDETERFHAVHLKRSCDLLDMSDDDLFVVNEVKMELPDKARIEPSEPCAKCGEPTMRTRLEDKDGMKLCRACVEYP</sequence>
<dbReference type="PIRSF" id="PIRSF006578">
    <property type="entry name" value="FwdE"/>
    <property type="match status" value="1"/>
</dbReference>
<protein>
    <submittedName>
        <fullName evidence="2">Formylmethanofuran dehydrogenase subunit E region</fullName>
    </submittedName>
</protein>
<feature type="domain" description="Formylmethanofuran dehydrogenase subunit E" evidence="1">
    <location>
        <begin position="18"/>
        <end position="153"/>
    </location>
</feature>
<proteinExistence type="predicted"/>
<reference evidence="2" key="1">
    <citation type="submission" date="2018-01" db="EMBL/GenBank/DDBJ databases">
        <authorList>
            <person name="Regsiter A."/>
            <person name="William W."/>
        </authorList>
    </citation>
    <scope>NUCLEOTIDE SEQUENCE</scope>
    <source>
        <strain evidence="2">TRIP AH-1</strain>
    </source>
</reference>
<accession>A0A445MTV0</accession>
<dbReference type="PANTHER" id="PTHR39418">
    <property type="entry name" value="DEHYDROGENASE-RELATED"/>
    <property type="match status" value="1"/>
</dbReference>
<dbReference type="PANTHER" id="PTHR39418:SF1">
    <property type="entry name" value="DEHYDROGENASE"/>
    <property type="match status" value="1"/>
</dbReference>
<evidence type="ECO:0000259" key="1">
    <source>
        <dbReference type="Pfam" id="PF02663"/>
    </source>
</evidence>
<organism evidence="2">
    <name type="scientific">uncultured Desulfobacterium sp</name>
    <dbReference type="NCBI Taxonomy" id="201089"/>
    <lineage>
        <taxon>Bacteria</taxon>
        <taxon>Pseudomonadati</taxon>
        <taxon>Thermodesulfobacteriota</taxon>
        <taxon>Desulfobacteria</taxon>
        <taxon>Desulfobacterales</taxon>
        <taxon>Desulfobacteriaceae</taxon>
        <taxon>Desulfobacterium</taxon>
        <taxon>environmental samples</taxon>
    </lineage>
</organism>
<name>A0A445MTV0_9BACT</name>
<dbReference type="Pfam" id="PF02663">
    <property type="entry name" value="FmdE"/>
    <property type="match status" value="1"/>
</dbReference>
<dbReference type="SUPFAM" id="SSF143555">
    <property type="entry name" value="FwdE-like"/>
    <property type="match status" value="1"/>
</dbReference>
<evidence type="ECO:0000313" key="2">
    <source>
        <dbReference type="EMBL" id="SPD72917.1"/>
    </source>
</evidence>
<dbReference type="InterPro" id="IPR003814">
    <property type="entry name" value="FmdEsu_dom"/>
</dbReference>
<dbReference type="InterPro" id="IPR053194">
    <property type="entry name" value="tRNA_methyltr_O"/>
</dbReference>
<dbReference type="AlphaFoldDB" id="A0A445MTV0"/>
<dbReference type="EMBL" id="OJIN01000066">
    <property type="protein sequence ID" value="SPD72917.1"/>
    <property type="molecule type" value="Genomic_DNA"/>
</dbReference>
<dbReference type="InterPro" id="IPR026328">
    <property type="entry name" value="FmdE"/>
</dbReference>
<dbReference type="Gene3D" id="3.30.1330.130">
    <property type="match status" value="1"/>
</dbReference>
<gene>
    <name evidence="2" type="ORF">PITCH_A1580072</name>
</gene>